<dbReference type="STRING" id="1450539.A0A319AFC7"/>
<reference evidence="2 3" key="1">
    <citation type="submission" date="2016-12" db="EMBL/GenBank/DDBJ databases">
        <title>The genomes of Aspergillus section Nigri reveals drivers in fungal speciation.</title>
        <authorList>
            <consortium name="DOE Joint Genome Institute"/>
            <person name="Vesth T.C."/>
            <person name="Nybo J."/>
            <person name="Theobald S."/>
            <person name="Brandl J."/>
            <person name="Frisvad J.C."/>
            <person name="Nielsen K.F."/>
            <person name="Lyhne E.K."/>
            <person name="Kogle M.E."/>
            <person name="Kuo A."/>
            <person name="Riley R."/>
            <person name="Clum A."/>
            <person name="Nolan M."/>
            <person name="Lipzen A."/>
            <person name="Salamov A."/>
            <person name="Henrissat B."/>
            <person name="Wiebenga A."/>
            <person name="De Vries R.P."/>
            <person name="Grigoriev I.V."/>
            <person name="Mortensen U.H."/>
            <person name="Andersen M.R."/>
            <person name="Baker S.E."/>
        </authorList>
    </citation>
    <scope>NUCLEOTIDE SEQUENCE [LARGE SCALE GENOMIC DNA]</scope>
    <source>
        <strain evidence="2 3">JOP 1030-1</strain>
    </source>
</reference>
<evidence type="ECO:0008006" key="4">
    <source>
        <dbReference type="Google" id="ProtNLM"/>
    </source>
</evidence>
<proteinExistence type="predicted"/>
<evidence type="ECO:0000313" key="2">
    <source>
        <dbReference type="EMBL" id="PYH45502.1"/>
    </source>
</evidence>
<name>A0A319AFC7_9EURO</name>
<dbReference type="PANTHER" id="PTHR47534">
    <property type="entry name" value="YALI0E05731P"/>
    <property type="match status" value="1"/>
</dbReference>
<sequence length="360" mass="40153">MVDLDVIRSSNTTIVRSQPLVAVFFGGTSGIGHYTLRALATAESHGGKGLRAYLIGRKAEAAEAIVAECRKLYPAGEYIFVQANDLSLLRDVDRVCIEIMSLERGKSANPRIDYLMLSQGGAPFQPRKDTQEGIDATMSLLYYSRMRALTNLLPLLLQSPLPATAVSVYAAGYEGKLYPEDLSLRNPKLYSYNQARSHMIYMHTWFMDRLAEQHRGQLRLVHIFPGLVLGPAFQSPELPVWFRVFWRWVFVPLFGRLVSVPTGECGDRMLGLLSPNRYPPRRDAITAGSGVQQQGSRKEDVAVGTDGKPGSGVYSLNWKGESNINLKAYGKFDPAEMKAKIWEHTMKVFETIEAGDVFKD</sequence>
<gene>
    <name evidence="2" type="ORF">BP01DRAFT_42312</name>
</gene>
<dbReference type="Proteomes" id="UP000248349">
    <property type="component" value="Unassembled WGS sequence"/>
</dbReference>
<protein>
    <recommendedName>
        <fullName evidence="4">NAD(P)-binding protein</fullName>
    </recommendedName>
</protein>
<accession>A0A319AFC7</accession>
<dbReference type="OrthoDB" id="2898509at2759"/>
<keyword evidence="3" id="KW-1185">Reference proteome</keyword>
<dbReference type="AlphaFoldDB" id="A0A319AFC7"/>
<dbReference type="GO" id="GO:0016491">
    <property type="term" value="F:oxidoreductase activity"/>
    <property type="evidence" value="ECO:0007669"/>
    <property type="project" value="UniProtKB-KW"/>
</dbReference>
<dbReference type="EMBL" id="KZ821231">
    <property type="protein sequence ID" value="PYH45502.1"/>
    <property type="molecule type" value="Genomic_DNA"/>
</dbReference>
<evidence type="ECO:0000313" key="3">
    <source>
        <dbReference type="Proteomes" id="UP000248349"/>
    </source>
</evidence>
<dbReference type="InterPro" id="IPR052228">
    <property type="entry name" value="Sec_Metab_Biosynth_Oxidored"/>
</dbReference>
<dbReference type="InterPro" id="IPR036291">
    <property type="entry name" value="NAD(P)-bd_dom_sf"/>
</dbReference>
<dbReference type="SUPFAM" id="SSF51735">
    <property type="entry name" value="NAD(P)-binding Rossmann-fold domains"/>
    <property type="match status" value="1"/>
</dbReference>
<organism evidence="2 3">
    <name type="scientific">Aspergillus saccharolyticus JOP 1030-1</name>
    <dbReference type="NCBI Taxonomy" id="1450539"/>
    <lineage>
        <taxon>Eukaryota</taxon>
        <taxon>Fungi</taxon>
        <taxon>Dikarya</taxon>
        <taxon>Ascomycota</taxon>
        <taxon>Pezizomycotina</taxon>
        <taxon>Eurotiomycetes</taxon>
        <taxon>Eurotiomycetidae</taxon>
        <taxon>Eurotiales</taxon>
        <taxon>Aspergillaceae</taxon>
        <taxon>Aspergillus</taxon>
        <taxon>Aspergillus subgen. Circumdati</taxon>
    </lineage>
</organism>
<dbReference type="Gene3D" id="3.40.50.720">
    <property type="entry name" value="NAD(P)-binding Rossmann-like Domain"/>
    <property type="match status" value="1"/>
</dbReference>
<dbReference type="PANTHER" id="PTHR47534:SF3">
    <property type="entry name" value="ALCOHOL DEHYDROGENASE-LIKE C-TERMINAL DOMAIN-CONTAINING PROTEIN"/>
    <property type="match status" value="1"/>
</dbReference>
<dbReference type="GeneID" id="37080839"/>
<evidence type="ECO:0000256" key="1">
    <source>
        <dbReference type="ARBA" id="ARBA00023002"/>
    </source>
</evidence>
<keyword evidence="1" id="KW-0560">Oxidoreductase</keyword>
<dbReference type="RefSeq" id="XP_025431484.1">
    <property type="nucleotide sequence ID" value="XM_025579610.1"/>
</dbReference>